<organism evidence="1 2">
    <name type="scientific">Bicyclus anynana</name>
    <name type="common">Squinting bush brown butterfly</name>
    <dbReference type="NCBI Taxonomy" id="110368"/>
    <lineage>
        <taxon>Eukaryota</taxon>
        <taxon>Metazoa</taxon>
        <taxon>Ecdysozoa</taxon>
        <taxon>Arthropoda</taxon>
        <taxon>Hexapoda</taxon>
        <taxon>Insecta</taxon>
        <taxon>Pterygota</taxon>
        <taxon>Neoptera</taxon>
        <taxon>Endopterygota</taxon>
        <taxon>Lepidoptera</taxon>
        <taxon>Glossata</taxon>
        <taxon>Ditrysia</taxon>
        <taxon>Papilionoidea</taxon>
        <taxon>Nymphalidae</taxon>
        <taxon>Satyrinae</taxon>
        <taxon>Satyrini</taxon>
        <taxon>Mycalesina</taxon>
        <taxon>Bicyclus</taxon>
    </lineage>
</organism>
<evidence type="ECO:0000313" key="1">
    <source>
        <dbReference type="Proteomes" id="UP001652582"/>
    </source>
</evidence>
<keyword evidence="1" id="KW-1185">Reference proteome</keyword>
<dbReference type="GeneID" id="128198988"/>
<proteinExistence type="predicted"/>
<sequence length="130" mass="15105">MWPGVGTHIYSTTRIFLRTSIVQNLTNLRYIISPDKSKWKMFRKKEIKAYPVQLKPMKGCPCGNDGICKQKITPKGVTIHYPQKKKKFGNMQINKPNIFTAKCEKGYSETPRPKTNVKLIKQKKSTFWKV</sequence>
<evidence type="ECO:0000313" key="2">
    <source>
        <dbReference type="RefSeq" id="XP_052743123.1"/>
    </source>
</evidence>
<gene>
    <name evidence="2" type="primary">LOC128198988</name>
</gene>
<reference evidence="2" key="1">
    <citation type="submission" date="2025-08" db="UniProtKB">
        <authorList>
            <consortium name="RefSeq"/>
        </authorList>
    </citation>
    <scope>IDENTIFICATION</scope>
</reference>
<accession>A0ABM3LVP5</accession>
<dbReference type="RefSeq" id="XP_052743123.1">
    <property type="nucleotide sequence ID" value="XM_052887163.1"/>
</dbReference>
<dbReference type="Proteomes" id="UP001652582">
    <property type="component" value="Chromosome 18"/>
</dbReference>
<name>A0ABM3LVP5_BICAN</name>
<protein>
    <submittedName>
        <fullName evidence="2">Uncharacterized protein LOC128198988 isoform X1</fullName>
    </submittedName>
</protein>